<sequence length="310" mass="32735">MSPDFDIANVSADDDLKVGALADGLATSAVNSTEVDDGSTGLVGVANNNNSNNTTDTDLDVKNNGDNRDNTNNGDNRDNSYDENHDNKVITKTDTDIHTEANNNGDNRDNSYDYDYKAITKTDTDVHTEANNNGDNRDNYSYSDSSTHSTSDYDFGTIKDVHDVGNLGVAGHDLTFNLGDDYSFNLNIDGVLNNALGGGGNDTGFSLVQANNLADQDQAYDVQMQNQGASIDLTAEGGHSHADGLDLDPTFNWNGVPSVGHDMTGTATADSTAIISNSGFHQEVVQGANLLTNTADITVGGDHHVTSGDS</sequence>
<keyword evidence="3" id="KW-1185">Reference proteome</keyword>
<evidence type="ECO:0008006" key="4">
    <source>
        <dbReference type="Google" id="ProtNLM"/>
    </source>
</evidence>
<protein>
    <recommendedName>
        <fullName evidence="4">Fibrinogen-binding protein</fullName>
    </recommendedName>
</protein>
<feature type="compositionally biased region" description="Basic and acidic residues" evidence="1">
    <location>
        <begin position="59"/>
        <end position="99"/>
    </location>
</feature>
<evidence type="ECO:0000256" key="1">
    <source>
        <dbReference type="SAM" id="MobiDB-lite"/>
    </source>
</evidence>
<evidence type="ECO:0000313" key="3">
    <source>
        <dbReference type="Proteomes" id="UP000549882"/>
    </source>
</evidence>
<evidence type="ECO:0000313" key="2">
    <source>
        <dbReference type="EMBL" id="MBB5572571.1"/>
    </source>
</evidence>
<feature type="region of interest" description="Disordered" evidence="1">
    <location>
        <begin position="32"/>
        <end position="112"/>
    </location>
</feature>
<organism evidence="2 3">
    <name type="scientific">Rhizobium paranaense</name>
    <dbReference type="NCBI Taxonomy" id="1650438"/>
    <lineage>
        <taxon>Bacteria</taxon>
        <taxon>Pseudomonadati</taxon>
        <taxon>Pseudomonadota</taxon>
        <taxon>Alphaproteobacteria</taxon>
        <taxon>Hyphomicrobiales</taxon>
        <taxon>Rhizobiaceae</taxon>
        <taxon>Rhizobium/Agrobacterium group</taxon>
        <taxon>Rhizobium</taxon>
    </lineage>
</organism>
<feature type="compositionally biased region" description="Low complexity" evidence="1">
    <location>
        <begin position="131"/>
        <end position="149"/>
    </location>
</feature>
<dbReference type="EMBL" id="JACHBI010000001">
    <property type="protein sequence ID" value="MBB5572571.1"/>
    <property type="molecule type" value="Genomic_DNA"/>
</dbReference>
<feature type="region of interest" description="Disordered" evidence="1">
    <location>
        <begin position="125"/>
        <end position="149"/>
    </location>
</feature>
<proteinExistence type="predicted"/>
<comment type="caution">
    <text evidence="2">The sequence shown here is derived from an EMBL/GenBank/DDBJ whole genome shotgun (WGS) entry which is preliminary data.</text>
</comment>
<reference evidence="2 3" key="1">
    <citation type="submission" date="2020-08" db="EMBL/GenBank/DDBJ databases">
        <title>Genomic Encyclopedia of Type Strains, Phase IV (KMG-V): Genome sequencing to study the core and pangenomes of soil and plant-associated prokaryotes.</title>
        <authorList>
            <person name="Whitman W."/>
        </authorList>
    </citation>
    <scope>NUCLEOTIDE SEQUENCE [LARGE SCALE GENOMIC DNA]</scope>
    <source>
        <strain evidence="2 3">SEMIA 4064</strain>
    </source>
</reference>
<gene>
    <name evidence="2" type="ORF">GGD50_001147</name>
</gene>
<dbReference type="AlphaFoldDB" id="A0A7W9D094"/>
<dbReference type="Proteomes" id="UP000549882">
    <property type="component" value="Unassembled WGS sequence"/>
</dbReference>
<feature type="compositionally biased region" description="Low complexity" evidence="1">
    <location>
        <begin position="47"/>
        <end position="56"/>
    </location>
</feature>
<dbReference type="RefSeq" id="WP_107108037.1">
    <property type="nucleotide sequence ID" value="NZ_JACHBI010000001.1"/>
</dbReference>
<accession>A0A7W9D094</accession>
<name>A0A7W9D094_9HYPH</name>